<keyword evidence="2" id="KW-0812">Transmembrane</keyword>
<dbReference type="PANTHER" id="PTHR10783">
    <property type="entry name" value="XENOTROPIC AND POLYTROPIC RETROVIRUS RECEPTOR 1-RELATED"/>
    <property type="match status" value="1"/>
</dbReference>
<evidence type="ECO:0000256" key="1">
    <source>
        <dbReference type="ARBA" id="ARBA00004141"/>
    </source>
</evidence>
<evidence type="ECO:0000313" key="6">
    <source>
        <dbReference type="EMBL" id="CDY44990.1"/>
    </source>
</evidence>
<organism evidence="6 7">
    <name type="scientific">Brassica napus</name>
    <name type="common">Rape</name>
    <dbReference type="NCBI Taxonomy" id="3708"/>
    <lineage>
        <taxon>Eukaryota</taxon>
        <taxon>Viridiplantae</taxon>
        <taxon>Streptophyta</taxon>
        <taxon>Embryophyta</taxon>
        <taxon>Tracheophyta</taxon>
        <taxon>Spermatophyta</taxon>
        <taxon>Magnoliopsida</taxon>
        <taxon>eudicotyledons</taxon>
        <taxon>Gunneridae</taxon>
        <taxon>Pentapetalae</taxon>
        <taxon>rosids</taxon>
        <taxon>malvids</taxon>
        <taxon>Brassicales</taxon>
        <taxon>Brassicaceae</taxon>
        <taxon>Brassiceae</taxon>
        <taxon>Brassica</taxon>
    </lineage>
</organism>
<dbReference type="GO" id="GO:0016020">
    <property type="term" value="C:membrane"/>
    <property type="evidence" value="ECO:0007669"/>
    <property type="project" value="UniProtKB-SubCell"/>
</dbReference>
<dbReference type="InterPro" id="IPR004342">
    <property type="entry name" value="EXS_C"/>
</dbReference>
<dbReference type="PaxDb" id="3708-A0A078I2C9"/>
<keyword evidence="4" id="KW-0472">Membrane</keyword>
<proteinExistence type="predicted"/>
<sequence>MVNSVLRLTWLQTVLDFNSSFLHRETMIALLAILEIIRRGIWNFFRLENEHLNNVEKFRAFKSVPLPFNYSEEEGSR</sequence>
<evidence type="ECO:0000313" key="7">
    <source>
        <dbReference type="Proteomes" id="UP000028999"/>
    </source>
</evidence>
<evidence type="ECO:0000259" key="5">
    <source>
        <dbReference type="PROSITE" id="PS51380"/>
    </source>
</evidence>
<dbReference type="EMBL" id="LK032608">
    <property type="protein sequence ID" value="CDY44990.1"/>
    <property type="molecule type" value="Genomic_DNA"/>
</dbReference>
<keyword evidence="3" id="KW-1133">Transmembrane helix</keyword>
<accession>A0A078I2C9</accession>
<dbReference type="PANTHER" id="PTHR10783:SF98">
    <property type="entry name" value="PHOSPHATE TRANSPORTER PHO1 HOMOLOG 7-RELATED"/>
    <property type="match status" value="1"/>
</dbReference>
<reference evidence="6 7" key="1">
    <citation type="journal article" date="2014" name="Science">
        <title>Plant genetics. Early allopolyploid evolution in the post-Neolithic Brassica napus oilseed genome.</title>
        <authorList>
            <person name="Chalhoub B."/>
            <person name="Denoeud F."/>
            <person name="Liu S."/>
            <person name="Parkin I.A."/>
            <person name="Tang H."/>
            <person name="Wang X."/>
            <person name="Chiquet J."/>
            <person name="Belcram H."/>
            <person name="Tong C."/>
            <person name="Samans B."/>
            <person name="Correa M."/>
            <person name="Da Silva C."/>
            <person name="Just J."/>
            <person name="Falentin C."/>
            <person name="Koh C.S."/>
            <person name="Le Clainche I."/>
            <person name="Bernard M."/>
            <person name="Bento P."/>
            <person name="Noel B."/>
            <person name="Labadie K."/>
            <person name="Alberti A."/>
            <person name="Charles M."/>
            <person name="Arnaud D."/>
            <person name="Guo H."/>
            <person name="Daviaud C."/>
            <person name="Alamery S."/>
            <person name="Jabbari K."/>
            <person name="Zhao M."/>
            <person name="Edger P.P."/>
            <person name="Chelaifa H."/>
            <person name="Tack D."/>
            <person name="Lassalle G."/>
            <person name="Mestiri I."/>
            <person name="Schnel N."/>
            <person name="Le Paslier M.C."/>
            <person name="Fan G."/>
            <person name="Renault V."/>
            <person name="Bayer P.E."/>
            <person name="Golicz A.A."/>
            <person name="Manoli S."/>
            <person name="Lee T.H."/>
            <person name="Thi V.H."/>
            <person name="Chalabi S."/>
            <person name="Hu Q."/>
            <person name="Fan C."/>
            <person name="Tollenaere R."/>
            <person name="Lu Y."/>
            <person name="Battail C."/>
            <person name="Shen J."/>
            <person name="Sidebottom C.H."/>
            <person name="Wang X."/>
            <person name="Canaguier A."/>
            <person name="Chauveau A."/>
            <person name="Berard A."/>
            <person name="Deniot G."/>
            <person name="Guan M."/>
            <person name="Liu Z."/>
            <person name="Sun F."/>
            <person name="Lim Y.P."/>
            <person name="Lyons E."/>
            <person name="Town C.D."/>
            <person name="Bancroft I."/>
            <person name="Wang X."/>
            <person name="Meng J."/>
            <person name="Ma J."/>
            <person name="Pires J.C."/>
            <person name="King G.J."/>
            <person name="Brunel D."/>
            <person name="Delourme R."/>
            <person name="Renard M."/>
            <person name="Aury J.M."/>
            <person name="Adams K.L."/>
            <person name="Batley J."/>
            <person name="Snowdon R.J."/>
            <person name="Tost J."/>
            <person name="Edwards D."/>
            <person name="Zhou Y."/>
            <person name="Hua W."/>
            <person name="Sharpe A.G."/>
            <person name="Paterson A.H."/>
            <person name="Guan C."/>
            <person name="Wincker P."/>
        </authorList>
    </citation>
    <scope>NUCLEOTIDE SEQUENCE [LARGE SCALE GENOMIC DNA]</scope>
    <source>
        <strain evidence="7">cv. Darmor-bzh</strain>
    </source>
</reference>
<gene>
    <name evidence="6" type="primary">BnaCnng12200D</name>
    <name evidence="6" type="ORF">GSBRNA2T00081180001</name>
</gene>
<keyword evidence="7" id="KW-1185">Reference proteome</keyword>
<dbReference type="Pfam" id="PF03124">
    <property type="entry name" value="EXS"/>
    <property type="match status" value="1"/>
</dbReference>
<dbReference type="Gramene" id="CDY44990">
    <property type="protein sequence ID" value="CDY44990"/>
    <property type="gene ID" value="GSBRNA2T00081180001"/>
</dbReference>
<dbReference type="PROSITE" id="PS51380">
    <property type="entry name" value="EXS"/>
    <property type="match status" value="1"/>
</dbReference>
<name>A0A078I2C9_BRANA</name>
<comment type="subcellular location">
    <subcellularLocation>
        <location evidence="1">Membrane</location>
        <topology evidence="1">Multi-pass membrane protein</topology>
    </subcellularLocation>
</comment>
<evidence type="ECO:0000256" key="3">
    <source>
        <dbReference type="ARBA" id="ARBA00022989"/>
    </source>
</evidence>
<protein>
    <submittedName>
        <fullName evidence="6">BnaCnng12200D protein</fullName>
    </submittedName>
</protein>
<dbReference type="SMR" id="A0A078I2C9"/>
<feature type="domain" description="EXS" evidence="5">
    <location>
        <begin position="1"/>
        <end position="77"/>
    </location>
</feature>
<evidence type="ECO:0000256" key="4">
    <source>
        <dbReference type="ARBA" id="ARBA00023136"/>
    </source>
</evidence>
<dbReference type="AlphaFoldDB" id="A0A078I2C9"/>
<dbReference type="Proteomes" id="UP000028999">
    <property type="component" value="Unassembled WGS sequence"/>
</dbReference>
<evidence type="ECO:0000256" key="2">
    <source>
        <dbReference type="ARBA" id="ARBA00022692"/>
    </source>
</evidence>